<dbReference type="AlphaFoldDB" id="A0A1Y0HGV9"/>
<evidence type="ECO:0000313" key="6">
    <source>
        <dbReference type="Proteomes" id="UP000196005"/>
    </source>
</evidence>
<gene>
    <name evidence="5" type="ORF">Sdiek1_0144</name>
</gene>
<evidence type="ECO:0000259" key="4">
    <source>
        <dbReference type="PROSITE" id="PS51832"/>
    </source>
</evidence>
<organism evidence="5 6">
    <name type="scientific">Sulfurospirillum diekertiae</name>
    <dbReference type="NCBI Taxonomy" id="1854492"/>
    <lineage>
        <taxon>Bacteria</taxon>
        <taxon>Pseudomonadati</taxon>
        <taxon>Campylobacterota</taxon>
        <taxon>Epsilonproteobacteria</taxon>
        <taxon>Campylobacterales</taxon>
        <taxon>Sulfurospirillaceae</taxon>
        <taxon>Sulfurospirillum</taxon>
    </lineage>
</organism>
<proteinExistence type="predicted"/>
<dbReference type="PROSITE" id="PS51831">
    <property type="entry name" value="HD"/>
    <property type="match status" value="1"/>
</dbReference>
<reference evidence="6" key="1">
    <citation type="submission" date="2017-05" db="EMBL/GenBank/DDBJ databases">
        <title>Dechlorination kinetics govern the competition between two new strains of the genus Sulfurospirillum.</title>
        <authorList>
            <person name="Buttet G.F."/>
            <person name="Murray A.M."/>
            <person name="Goris T."/>
            <person name="Burion M."/>
            <person name="Lin B."/>
            <person name="Rolle M."/>
            <person name="Maillard J."/>
        </authorList>
    </citation>
    <scope>NUCLEOTIDE SEQUENCE [LARGE SCALE GENOMIC DNA]</scope>
    <source>
        <strain evidence="6">SL2-1</strain>
    </source>
</reference>
<dbReference type="InterPro" id="IPR037522">
    <property type="entry name" value="HD_GYP_dom"/>
</dbReference>
<name>A0A1Y0HGV9_9BACT</name>
<evidence type="ECO:0000313" key="5">
    <source>
        <dbReference type="EMBL" id="ARU47327.1"/>
    </source>
</evidence>
<dbReference type="PROSITE" id="PS51832">
    <property type="entry name" value="HD_GYP"/>
    <property type="match status" value="1"/>
</dbReference>
<keyword evidence="2" id="KW-0472">Membrane</keyword>
<dbReference type="PANTHER" id="PTHR45228">
    <property type="entry name" value="CYCLIC DI-GMP PHOSPHODIESTERASE TM_0186-RELATED"/>
    <property type="match status" value="1"/>
</dbReference>
<dbReference type="Proteomes" id="UP000196005">
    <property type="component" value="Chromosome"/>
</dbReference>
<dbReference type="GO" id="GO:0016787">
    <property type="term" value="F:hydrolase activity"/>
    <property type="evidence" value="ECO:0007669"/>
    <property type="project" value="UniProtKB-KW"/>
</dbReference>
<keyword evidence="2" id="KW-0812">Transmembrane</keyword>
<feature type="transmembrane region" description="Helical" evidence="2">
    <location>
        <begin position="283"/>
        <end position="301"/>
    </location>
</feature>
<dbReference type="InterPro" id="IPR006674">
    <property type="entry name" value="HD_domain"/>
</dbReference>
<keyword evidence="1" id="KW-0175">Coiled coil</keyword>
<evidence type="ECO:0000259" key="3">
    <source>
        <dbReference type="PROSITE" id="PS51831"/>
    </source>
</evidence>
<feature type="domain" description="HD-GYP" evidence="4">
    <location>
        <begin position="332"/>
        <end position="529"/>
    </location>
</feature>
<dbReference type="Gene3D" id="1.10.3210.10">
    <property type="entry name" value="Hypothetical protein af1432"/>
    <property type="match status" value="1"/>
</dbReference>
<dbReference type="SUPFAM" id="SSF109604">
    <property type="entry name" value="HD-domain/PDEase-like"/>
    <property type="match status" value="1"/>
</dbReference>
<dbReference type="InterPro" id="IPR003607">
    <property type="entry name" value="HD/PDEase_dom"/>
</dbReference>
<keyword evidence="5" id="KW-0378">Hydrolase</keyword>
<accession>A0A1Y0HGV9</accession>
<keyword evidence="6" id="KW-1185">Reference proteome</keyword>
<dbReference type="EMBL" id="CP021416">
    <property type="protein sequence ID" value="ARU47327.1"/>
    <property type="molecule type" value="Genomic_DNA"/>
</dbReference>
<protein>
    <submittedName>
        <fullName evidence="5">3'3'-cGAMP-specific phosphodiesterase 2</fullName>
        <ecNumber evidence="5">3.1.4.-</ecNumber>
    </submittedName>
</protein>
<dbReference type="RefSeq" id="WP_087437439.1">
    <property type="nucleotide sequence ID" value="NZ_CP021416.1"/>
</dbReference>
<dbReference type="InterPro" id="IPR052020">
    <property type="entry name" value="Cyclic_di-GMP/3'3'-cGAMP_PDE"/>
</dbReference>
<feature type="coiled-coil region" evidence="1">
    <location>
        <begin position="311"/>
        <end position="338"/>
    </location>
</feature>
<dbReference type="OrthoDB" id="9781223at2"/>
<dbReference type="SMART" id="SM00471">
    <property type="entry name" value="HDc"/>
    <property type="match status" value="1"/>
</dbReference>
<dbReference type="EC" id="3.1.4.-" evidence="5"/>
<sequence>MNIRTRVKISFVLIIAMLLFLGMISVVITYQIKENSNFRESISSILLMQEGMNDIILESTKTTEAQKLEQLHTEFATYEKRFEYLRTKLSQHAHNYFFNTLLPNIQKDKTIKHYLNTLYTNEHRLELMYDEIFKLECEKLEYVAIFKALYPEENSARVEIQEHILHNNRIEQIKILSDLRYYSKEMLYQHGNNATMLKWLAPIDKLIDTTTKGTGDLHENLIHYKEIVRTIAEKTIKIEETKLIEHSTIDQASEVLDDNKKVSISLEEMIAELSSNFLDQMRLIQLFVGIVTILFIILLAIKVSRNVSLTMDEVEAKIEEGLEEVNALNREIEDTQKEVLFTMGSIGETRSKETGNHVKRVAEYTKMLALYYGLDEEEAEMLKLASPMHDIGKIGIPDSVLNKPGRFDEQEREIMNTHAMLGYEMLKHSQRELLKMAAIVAKEHHERYDGKGYPDQKSGEDIHIYGRITALADVFDALGSARIYKPAWEDEKIFALFKEERGKQFDPRLVDIFFEHLDVFLEARENLKD</sequence>
<dbReference type="PANTHER" id="PTHR45228:SF9">
    <property type="entry name" value="3'3'-CGAMP-SPECIFIC PHOSPHODIESTERASE 2"/>
    <property type="match status" value="1"/>
</dbReference>
<dbReference type="KEGG" id="suls:Sdiek1_0144"/>
<keyword evidence="2" id="KW-1133">Transmembrane helix</keyword>
<feature type="domain" description="HD" evidence="3">
    <location>
        <begin position="354"/>
        <end position="478"/>
    </location>
</feature>
<evidence type="ECO:0000256" key="2">
    <source>
        <dbReference type="SAM" id="Phobius"/>
    </source>
</evidence>
<evidence type="ECO:0000256" key="1">
    <source>
        <dbReference type="SAM" id="Coils"/>
    </source>
</evidence>
<dbReference type="Pfam" id="PF13487">
    <property type="entry name" value="HD_5"/>
    <property type="match status" value="1"/>
</dbReference>
<dbReference type="CDD" id="cd00077">
    <property type="entry name" value="HDc"/>
    <property type="match status" value="1"/>
</dbReference>